<evidence type="ECO:0000313" key="3">
    <source>
        <dbReference type="Proteomes" id="UP000193083"/>
    </source>
</evidence>
<gene>
    <name evidence="2" type="ORF">SAMN02982922_2176</name>
</gene>
<protein>
    <submittedName>
        <fullName evidence="2">Uncharacterized protein</fullName>
    </submittedName>
</protein>
<sequence length="65" mass="7357">MNQILKRAVTEAENLPEEEQEELGHALMEMALRKKIDAIFAASEEEGGETPHDEVFDTLMKKTRG</sequence>
<organism evidence="2 3">
    <name type="scientific">Mesorhizobium australicum</name>
    <dbReference type="NCBI Taxonomy" id="536018"/>
    <lineage>
        <taxon>Bacteria</taxon>
        <taxon>Pseudomonadati</taxon>
        <taxon>Pseudomonadota</taxon>
        <taxon>Alphaproteobacteria</taxon>
        <taxon>Hyphomicrobiales</taxon>
        <taxon>Phyllobacteriaceae</taxon>
        <taxon>Mesorhizobium</taxon>
    </lineage>
</organism>
<keyword evidence="3" id="KW-1185">Reference proteome</keyword>
<evidence type="ECO:0000256" key="1">
    <source>
        <dbReference type="SAM" id="MobiDB-lite"/>
    </source>
</evidence>
<name>A0A1X7NNJ7_9HYPH</name>
<feature type="region of interest" description="Disordered" evidence="1">
    <location>
        <begin position="44"/>
        <end position="65"/>
    </location>
</feature>
<accession>A0A1X7NNJ7</accession>
<reference evidence="2 3" key="1">
    <citation type="submission" date="2017-04" db="EMBL/GenBank/DDBJ databases">
        <authorList>
            <person name="Afonso C.L."/>
            <person name="Miller P.J."/>
            <person name="Scott M.A."/>
            <person name="Spackman E."/>
            <person name="Goraichik I."/>
            <person name="Dimitrov K.M."/>
            <person name="Suarez D.L."/>
            <person name="Swayne D.E."/>
        </authorList>
    </citation>
    <scope>NUCLEOTIDE SEQUENCE [LARGE SCALE GENOMIC DNA]</scope>
    <source>
        <strain evidence="2 3">B5P</strain>
    </source>
</reference>
<proteinExistence type="predicted"/>
<dbReference type="EMBL" id="FXBL01000004">
    <property type="protein sequence ID" value="SMH39527.1"/>
    <property type="molecule type" value="Genomic_DNA"/>
</dbReference>
<dbReference type="RefSeq" id="WP_085464184.1">
    <property type="nucleotide sequence ID" value="NZ_FXBL01000004.1"/>
</dbReference>
<evidence type="ECO:0000313" key="2">
    <source>
        <dbReference type="EMBL" id="SMH39527.1"/>
    </source>
</evidence>
<dbReference type="Proteomes" id="UP000193083">
    <property type="component" value="Unassembled WGS sequence"/>
</dbReference>
<dbReference type="AlphaFoldDB" id="A0A1X7NNJ7"/>